<dbReference type="InterPro" id="IPR045279">
    <property type="entry name" value="ARR-like"/>
</dbReference>
<dbReference type="InterPro" id="IPR011006">
    <property type="entry name" value="CheY-like_superfamily"/>
</dbReference>
<evidence type="ECO:0000313" key="6">
    <source>
        <dbReference type="Proteomes" id="UP000236333"/>
    </source>
</evidence>
<dbReference type="SUPFAM" id="SSF52172">
    <property type="entry name" value="CheY-like"/>
    <property type="match status" value="1"/>
</dbReference>
<dbReference type="GO" id="GO:0000160">
    <property type="term" value="P:phosphorelay signal transduction system"/>
    <property type="evidence" value="ECO:0007669"/>
    <property type="project" value="UniProtKB-KW"/>
</dbReference>
<feature type="domain" description="Response regulatory" evidence="4">
    <location>
        <begin position="12"/>
        <end position="132"/>
    </location>
</feature>
<dbReference type="PANTHER" id="PTHR43874:SF1">
    <property type="entry name" value="TWO-COMPONENT RESPONSE REGULATOR-LIKE APRR1"/>
    <property type="match status" value="1"/>
</dbReference>
<dbReference type="GO" id="GO:0009736">
    <property type="term" value="P:cytokinin-activated signaling pathway"/>
    <property type="evidence" value="ECO:0007669"/>
    <property type="project" value="InterPro"/>
</dbReference>
<dbReference type="AlphaFoldDB" id="A0A2J7ZPR6"/>
<keyword evidence="6" id="KW-1185">Reference proteome</keyword>
<evidence type="ECO:0000256" key="1">
    <source>
        <dbReference type="ARBA" id="ARBA00023012"/>
    </source>
</evidence>
<gene>
    <name evidence="5" type="ORF">TSOC_011776</name>
</gene>
<dbReference type="SMART" id="SM00448">
    <property type="entry name" value="REC"/>
    <property type="match status" value="1"/>
</dbReference>
<dbReference type="PANTHER" id="PTHR43874">
    <property type="entry name" value="TWO-COMPONENT RESPONSE REGULATOR"/>
    <property type="match status" value="1"/>
</dbReference>
<feature type="non-terminal residue" evidence="5">
    <location>
        <position position="1"/>
    </location>
</feature>
<dbReference type="PROSITE" id="PS50110">
    <property type="entry name" value="RESPONSE_REGULATORY"/>
    <property type="match status" value="1"/>
</dbReference>
<sequence length="181" mass="20252">PALPHEIPKNLRILVIDSKALSRQTTTQLLRECSYQVTAVKTAREGLQLLAGAEHGANFDLVLKEHEPPVANACRLLKRMAKTEGLARTPVVVTSSQDERETVMSCLSLGAIDYLIKPLRQNELRHIWTRVWWWRKSQGLQAPVAPAAPAHAPRHYTSFRGPSSANHQYEAASSDSKQTNW</sequence>
<name>A0A2J7ZPR6_9CHLO</name>
<dbReference type="OrthoDB" id="10262808at2759"/>
<organism evidence="5 6">
    <name type="scientific">Tetrabaena socialis</name>
    <dbReference type="NCBI Taxonomy" id="47790"/>
    <lineage>
        <taxon>Eukaryota</taxon>
        <taxon>Viridiplantae</taxon>
        <taxon>Chlorophyta</taxon>
        <taxon>core chlorophytes</taxon>
        <taxon>Chlorophyceae</taxon>
        <taxon>CS clade</taxon>
        <taxon>Chlamydomonadales</taxon>
        <taxon>Tetrabaenaceae</taxon>
        <taxon>Tetrabaena</taxon>
    </lineage>
</organism>
<feature type="region of interest" description="Disordered" evidence="3">
    <location>
        <begin position="146"/>
        <end position="181"/>
    </location>
</feature>
<evidence type="ECO:0000256" key="3">
    <source>
        <dbReference type="SAM" id="MobiDB-lite"/>
    </source>
</evidence>
<accession>A0A2J7ZPR6</accession>
<comment type="caution">
    <text evidence="2">Lacks conserved residue(s) required for the propagation of feature annotation.</text>
</comment>
<protein>
    <submittedName>
        <fullName evidence="5">Two-component response regulator-like APRR1</fullName>
    </submittedName>
</protein>
<feature type="compositionally biased region" description="Polar residues" evidence="3">
    <location>
        <begin position="160"/>
        <end position="181"/>
    </location>
</feature>
<evidence type="ECO:0000313" key="5">
    <source>
        <dbReference type="EMBL" id="PNH02256.1"/>
    </source>
</evidence>
<dbReference type="Gene3D" id="3.40.50.2300">
    <property type="match status" value="1"/>
</dbReference>
<dbReference type="Pfam" id="PF00072">
    <property type="entry name" value="Response_reg"/>
    <property type="match status" value="1"/>
</dbReference>
<evidence type="ECO:0000256" key="2">
    <source>
        <dbReference type="PROSITE-ProRule" id="PRU00169"/>
    </source>
</evidence>
<dbReference type="InterPro" id="IPR001789">
    <property type="entry name" value="Sig_transdc_resp-reg_receiver"/>
</dbReference>
<keyword evidence="1" id="KW-0902">Two-component regulatory system</keyword>
<evidence type="ECO:0000259" key="4">
    <source>
        <dbReference type="PROSITE" id="PS50110"/>
    </source>
</evidence>
<dbReference type="EMBL" id="PGGS01000689">
    <property type="protein sequence ID" value="PNH02256.1"/>
    <property type="molecule type" value="Genomic_DNA"/>
</dbReference>
<dbReference type="Proteomes" id="UP000236333">
    <property type="component" value="Unassembled WGS sequence"/>
</dbReference>
<reference evidence="5 6" key="1">
    <citation type="journal article" date="2017" name="Mol. Biol. Evol.">
        <title>The 4-celled Tetrabaena socialis nuclear genome reveals the essential components for genetic control of cell number at the origin of multicellularity in the volvocine lineage.</title>
        <authorList>
            <person name="Featherston J."/>
            <person name="Arakaki Y."/>
            <person name="Hanschen E.R."/>
            <person name="Ferris P.J."/>
            <person name="Michod R.E."/>
            <person name="Olson B.J.S.C."/>
            <person name="Nozaki H."/>
            <person name="Durand P.M."/>
        </authorList>
    </citation>
    <scope>NUCLEOTIDE SEQUENCE [LARGE SCALE GENOMIC DNA]</scope>
    <source>
        <strain evidence="5 6">NIES-571</strain>
    </source>
</reference>
<proteinExistence type="predicted"/>
<comment type="caution">
    <text evidence="5">The sequence shown here is derived from an EMBL/GenBank/DDBJ whole genome shotgun (WGS) entry which is preliminary data.</text>
</comment>